<dbReference type="HAMAP" id="MF_00453">
    <property type="entry name" value="PEPCK_ATP"/>
    <property type="match status" value="1"/>
</dbReference>
<name>A0ABR6W8C8_9BACT</name>
<feature type="binding site" evidence="10">
    <location>
        <position position="205"/>
    </location>
    <ligand>
        <name>substrate</name>
    </ligand>
</feature>
<organism evidence="11 12">
    <name type="scientific">Spirosoma utsteinense</name>
    <dbReference type="NCBI Taxonomy" id="2585773"/>
    <lineage>
        <taxon>Bacteria</taxon>
        <taxon>Pseudomonadati</taxon>
        <taxon>Bacteroidota</taxon>
        <taxon>Cytophagia</taxon>
        <taxon>Cytophagales</taxon>
        <taxon>Cytophagaceae</taxon>
        <taxon>Spirosoma</taxon>
    </lineage>
</organism>
<comment type="catalytic activity">
    <reaction evidence="9 10">
        <text>oxaloacetate + ATP = phosphoenolpyruvate + ADP + CO2</text>
        <dbReference type="Rhea" id="RHEA:18617"/>
        <dbReference type="ChEBI" id="CHEBI:16452"/>
        <dbReference type="ChEBI" id="CHEBI:16526"/>
        <dbReference type="ChEBI" id="CHEBI:30616"/>
        <dbReference type="ChEBI" id="CHEBI:58702"/>
        <dbReference type="ChEBI" id="CHEBI:456216"/>
        <dbReference type="EC" id="4.1.1.49"/>
    </reaction>
</comment>
<comment type="pathway">
    <text evidence="1 10">Carbohydrate biosynthesis; gluconeogenesis.</text>
</comment>
<evidence type="ECO:0000256" key="6">
    <source>
        <dbReference type="ARBA" id="ARBA00022793"/>
    </source>
</evidence>
<evidence type="ECO:0000313" key="12">
    <source>
        <dbReference type="Proteomes" id="UP000700732"/>
    </source>
</evidence>
<feature type="binding site" evidence="10">
    <location>
        <position position="211"/>
    </location>
    <ligand>
        <name>Mn(2+)</name>
        <dbReference type="ChEBI" id="CHEBI:29035"/>
    </ligand>
</feature>
<comment type="cofactor">
    <cofactor evidence="10">
        <name>Mn(2+)</name>
        <dbReference type="ChEBI" id="CHEBI:29035"/>
    </cofactor>
    <text evidence="10">Binds 1 Mn(2+) ion per subunit.</text>
</comment>
<evidence type="ECO:0000256" key="2">
    <source>
        <dbReference type="ARBA" id="ARBA00006052"/>
    </source>
</evidence>
<dbReference type="SUPFAM" id="SSF68923">
    <property type="entry name" value="PEP carboxykinase N-terminal domain"/>
    <property type="match status" value="1"/>
</dbReference>
<evidence type="ECO:0000256" key="10">
    <source>
        <dbReference type="HAMAP-Rule" id="MF_00453"/>
    </source>
</evidence>
<sequence>MIVENVRSHADTIAGDQSDRALKFLKISDVAELNFQLSPAELVERALLNREGQLTNTGALMCTTGRFTGRSPKDRYIVRDSRTDSRVDWGAVNRPFDEKQFDRLHRKMCHFVEYQRVYVRYAVAGADPRYQLKLCILTTSAWQNLFCANMFLRPTEEEIALFEPDFTILAVPEFLAHPNEDGTRGENFTVLNLSKRVILIGGTGYAGEIKKGVFSALNFLLPAQGVLPMHCSANVGTNAHTGEPAVALFFGLSGTGKTTLSADPERGLIGDDEHGWSDEGVYNFEGGCYAKVIDLTRLREQQIYDAIRYGAIVENTRFLPNTHVVDYADSSITENTRTAYPIDFIEQAVSPSIGGHPHTIFFLTCDAFGVLPPISRLTPVQAMDYFVLGYTAKVAGTEMGVTEPQATFSACFGAAFMPLHPTEYARMLGQKIHSHGVNVWLVNTGWTGGGYGVGQRMKLEYTRTMIRAALSGALAAVSFVEHPVFGLSMPTSCPGVPTDLLDPRQTWVDPLAYDEKAEVLHALFVEKRQPFAIPPITL</sequence>
<evidence type="ECO:0000256" key="9">
    <source>
        <dbReference type="ARBA" id="ARBA00047371"/>
    </source>
</evidence>
<feature type="binding site" evidence="10">
    <location>
        <position position="70"/>
    </location>
    <ligand>
        <name>substrate</name>
    </ligand>
</feature>
<comment type="caution">
    <text evidence="11">The sequence shown here is derived from an EMBL/GenBank/DDBJ whole genome shotgun (WGS) entry which is preliminary data.</text>
</comment>
<comment type="similarity">
    <text evidence="2 10">Belongs to the phosphoenolpyruvate carboxykinase (ATP) family.</text>
</comment>
<dbReference type="Gene3D" id="3.90.228.20">
    <property type="match status" value="1"/>
</dbReference>
<keyword evidence="10" id="KW-0479">Metal-binding</keyword>
<comment type="caution">
    <text evidence="10">Lacks conserved residue(s) required for the propagation of feature annotation.</text>
</comment>
<dbReference type="InterPro" id="IPR001272">
    <property type="entry name" value="PEP_carboxykinase_ATP"/>
</dbReference>
<reference evidence="11 12" key="1">
    <citation type="submission" date="2019-06" db="EMBL/GenBank/DDBJ databases">
        <title>Spirosoma utsteinense sp. nov. isolated from Antarctic ice-free soils.</title>
        <authorList>
            <person name="Tahon G."/>
        </authorList>
    </citation>
    <scope>NUCLEOTIDE SEQUENCE [LARGE SCALE GENOMIC DNA]</scope>
    <source>
        <strain evidence="11 12">LMG 31447</strain>
    </source>
</reference>
<comment type="function">
    <text evidence="10">Involved in the gluconeogenesis. Catalyzes the conversion of oxaloacetate (OAA) to phosphoenolpyruvate (PEP) through direct phosphoryl transfer between the nucleoside triphosphate and OAA.</text>
</comment>
<feature type="binding site" evidence="10">
    <location>
        <position position="337"/>
    </location>
    <ligand>
        <name>ATP</name>
        <dbReference type="ChEBI" id="CHEBI:30616"/>
    </ligand>
</feature>
<dbReference type="RefSeq" id="WP_186738287.1">
    <property type="nucleotide sequence ID" value="NZ_VFIA01000017.1"/>
</dbReference>
<dbReference type="InterPro" id="IPR015994">
    <property type="entry name" value="PEPCK_ATP_CS"/>
</dbReference>
<gene>
    <name evidence="10" type="primary">pckA</name>
    <name evidence="11" type="ORF">FH603_3028</name>
</gene>
<keyword evidence="10" id="KW-0464">Manganese</keyword>
<feature type="binding site" evidence="10">
    <location>
        <position position="337"/>
    </location>
    <ligand>
        <name>substrate</name>
    </ligand>
</feature>
<protein>
    <recommendedName>
        <fullName evidence="3 10">Phosphoenolpyruvate carboxykinase (ATP)</fullName>
        <shortName evidence="10">PCK</shortName>
        <shortName evidence="10">PEP carboxykinase</shortName>
        <shortName evidence="10">PEPCK</shortName>
        <ecNumber evidence="3 10">4.1.1.49</ecNumber>
    </recommendedName>
</protein>
<dbReference type="Gene3D" id="2.170.8.10">
    <property type="entry name" value="Phosphoenolpyruvate Carboxykinase, domain 2"/>
    <property type="match status" value="1"/>
</dbReference>
<dbReference type="SUPFAM" id="SSF53795">
    <property type="entry name" value="PEP carboxykinase-like"/>
    <property type="match status" value="1"/>
</dbReference>
<dbReference type="PIRSF" id="PIRSF006294">
    <property type="entry name" value="PEP_crbxkin"/>
    <property type="match status" value="1"/>
</dbReference>
<keyword evidence="10" id="KW-0963">Cytoplasm</keyword>
<comment type="subcellular location">
    <subcellularLocation>
        <location evidence="10">Cytoplasm</location>
    </subcellularLocation>
</comment>
<keyword evidence="7 10" id="KW-0067">ATP-binding</keyword>
<evidence type="ECO:0000256" key="7">
    <source>
        <dbReference type="ARBA" id="ARBA00022840"/>
    </source>
</evidence>
<keyword evidence="5 10" id="KW-0547">Nucleotide-binding</keyword>
<keyword evidence="8 10" id="KW-0456">Lyase</keyword>
<dbReference type="InterPro" id="IPR008210">
    <property type="entry name" value="PEP_carboxykinase_N"/>
</dbReference>
<evidence type="ECO:0000256" key="1">
    <source>
        <dbReference type="ARBA" id="ARBA00004742"/>
    </source>
</evidence>
<dbReference type="NCBIfam" id="NF006820">
    <property type="entry name" value="PRK09344.1-2"/>
    <property type="match status" value="1"/>
</dbReference>
<dbReference type="EC" id="4.1.1.49" evidence="3 10"/>
<feature type="binding site" evidence="10">
    <location>
        <begin position="251"/>
        <end position="259"/>
    </location>
    <ligand>
        <name>ATP</name>
        <dbReference type="ChEBI" id="CHEBI:30616"/>
    </ligand>
</feature>
<keyword evidence="4 10" id="KW-0312">Gluconeogenesis</keyword>
<feature type="binding site" evidence="10">
    <location>
        <position position="272"/>
    </location>
    <ligand>
        <name>Mn(2+)</name>
        <dbReference type="ChEBI" id="CHEBI:29035"/>
    </ligand>
</feature>
<keyword evidence="6 10" id="KW-0210">Decarboxylase</keyword>
<dbReference type="Pfam" id="PF01293">
    <property type="entry name" value="PEPCK_ATP"/>
    <property type="match status" value="1"/>
</dbReference>
<keyword evidence="12" id="KW-1185">Reference proteome</keyword>
<feature type="binding site" evidence="10">
    <location>
        <position position="211"/>
    </location>
    <ligand>
        <name>substrate</name>
    </ligand>
</feature>
<feature type="binding site" evidence="10">
    <location>
        <position position="211"/>
    </location>
    <ligand>
        <name>ATP</name>
        <dbReference type="ChEBI" id="CHEBI:30616"/>
    </ligand>
</feature>
<dbReference type="PANTHER" id="PTHR30031:SF0">
    <property type="entry name" value="PHOSPHOENOLPYRUVATE CARBOXYKINASE (ATP)"/>
    <property type="match status" value="1"/>
</dbReference>
<evidence type="ECO:0000256" key="4">
    <source>
        <dbReference type="ARBA" id="ARBA00022432"/>
    </source>
</evidence>
<evidence type="ECO:0000313" key="11">
    <source>
        <dbReference type="EMBL" id="MBC3792514.1"/>
    </source>
</evidence>
<dbReference type="Gene3D" id="3.40.449.10">
    <property type="entry name" value="Phosphoenolpyruvate Carboxykinase, domain 1"/>
    <property type="match status" value="1"/>
</dbReference>
<feature type="binding site" evidence="10">
    <location>
        <position position="462"/>
    </location>
    <ligand>
        <name>ATP</name>
        <dbReference type="ChEBI" id="CHEBI:30616"/>
    </ligand>
</feature>
<dbReference type="InterPro" id="IPR013035">
    <property type="entry name" value="PEP_carboxykinase_C"/>
</dbReference>
<accession>A0ABR6W8C8</accession>
<dbReference type="Proteomes" id="UP000700732">
    <property type="component" value="Unassembled WGS sequence"/>
</dbReference>
<dbReference type="EMBL" id="VFIA01000017">
    <property type="protein sequence ID" value="MBC3792514.1"/>
    <property type="molecule type" value="Genomic_DNA"/>
</dbReference>
<feature type="binding site" evidence="10">
    <location>
        <position position="300"/>
    </location>
    <ligand>
        <name>ATP</name>
        <dbReference type="ChEBI" id="CHEBI:30616"/>
    </ligand>
</feature>
<dbReference type="NCBIfam" id="NF006821">
    <property type="entry name" value="PRK09344.1-3"/>
    <property type="match status" value="1"/>
</dbReference>
<evidence type="ECO:0000256" key="3">
    <source>
        <dbReference type="ARBA" id="ARBA00012363"/>
    </source>
</evidence>
<dbReference type="PROSITE" id="PS00532">
    <property type="entry name" value="PEPCK_ATP"/>
    <property type="match status" value="1"/>
</dbReference>
<feature type="binding site" evidence="10">
    <location>
        <position position="230"/>
    </location>
    <ligand>
        <name>ATP</name>
        <dbReference type="ChEBI" id="CHEBI:30616"/>
    </ligand>
</feature>
<dbReference type="PANTHER" id="PTHR30031">
    <property type="entry name" value="PHOSPHOENOLPYRUVATE CARBOXYKINASE ATP"/>
    <property type="match status" value="1"/>
</dbReference>
<feature type="binding site" evidence="10">
    <location>
        <position position="230"/>
    </location>
    <ligand>
        <name>Mn(2+)</name>
        <dbReference type="ChEBI" id="CHEBI:29035"/>
    </ligand>
</feature>
<evidence type="ECO:0000256" key="8">
    <source>
        <dbReference type="ARBA" id="ARBA00023239"/>
    </source>
</evidence>
<evidence type="ECO:0000256" key="5">
    <source>
        <dbReference type="ARBA" id="ARBA00022741"/>
    </source>
</evidence>
<dbReference type="NCBIfam" id="TIGR00224">
    <property type="entry name" value="pckA"/>
    <property type="match status" value="1"/>
</dbReference>
<proteinExistence type="inferred from homology"/>